<gene>
    <name evidence="4" type="primary">Znf469</name>
    <name evidence="4" type="ORF">DICEXI_R07237</name>
</gene>
<feature type="compositionally biased region" description="Basic and acidic residues" evidence="2">
    <location>
        <begin position="3818"/>
        <end position="3831"/>
    </location>
</feature>
<feature type="region of interest" description="Disordered" evidence="2">
    <location>
        <begin position="2704"/>
        <end position="2787"/>
    </location>
</feature>
<feature type="region of interest" description="Disordered" evidence="2">
    <location>
        <begin position="2983"/>
        <end position="3012"/>
    </location>
</feature>
<feature type="region of interest" description="Disordered" evidence="2">
    <location>
        <begin position="220"/>
        <end position="298"/>
    </location>
</feature>
<feature type="compositionally biased region" description="Polar residues" evidence="2">
    <location>
        <begin position="100"/>
        <end position="110"/>
    </location>
</feature>
<feature type="region of interest" description="Disordered" evidence="2">
    <location>
        <begin position="2522"/>
        <end position="2645"/>
    </location>
</feature>
<reference evidence="4 5" key="1">
    <citation type="submission" date="2019-09" db="EMBL/GenBank/DDBJ databases">
        <title>Bird 10,000 Genomes (B10K) Project - Family phase.</title>
        <authorList>
            <person name="Zhang G."/>
        </authorList>
    </citation>
    <scope>NUCLEOTIDE SEQUENCE [LARGE SCALE GENOMIC DNA]</scope>
    <source>
        <strain evidence="4">B10K-DU-001-34</strain>
        <tissue evidence="4">Muscle</tissue>
    </source>
</reference>
<feature type="compositionally biased region" description="Basic and acidic residues" evidence="2">
    <location>
        <begin position="427"/>
        <end position="436"/>
    </location>
</feature>
<feature type="compositionally biased region" description="Polar residues" evidence="2">
    <location>
        <begin position="472"/>
        <end position="491"/>
    </location>
</feature>
<feature type="compositionally biased region" description="Basic and acidic residues" evidence="2">
    <location>
        <begin position="3218"/>
        <end position="3240"/>
    </location>
</feature>
<feature type="non-terminal residue" evidence="4">
    <location>
        <position position="1"/>
    </location>
</feature>
<evidence type="ECO:0000313" key="4">
    <source>
        <dbReference type="EMBL" id="NXH41429.1"/>
    </source>
</evidence>
<dbReference type="SUPFAM" id="SSF57667">
    <property type="entry name" value="beta-beta-alpha zinc fingers"/>
    <property type="match status" value="1"/>
</dbReference>
<dbReference type="InterPro" id="IPR039270">
    <property type="entry name" value="ZNF469"/>
</dbReference>
<evidence type="ECO:0000256" key="2">
    <source>
        <dbReference type="SAM" id="MobiDB-lite"/>
    </source>
</evidence>
<feature type="compositionally biased region" description="Basic residues" evidence="2">
    <location>
        <begin position="1022"/>
        <end position="1036"/>
    </location>
</feature>
<feature type="region of interest" description="Disordered" evidence="2">
    <location>
        <begin position="1655"/>
        <end position="1700"/>
    </location>
</feature>
<dbReference type="EMBL" id="VWZP01003305">
    <property type="protein sequence ID" value="NXH41429.1"/>
    <property type="molecule type" value="Genomic_DNA"/>
</dbReference>
<feature type="region of interest" description="Disordered" evidence="2">
    <location>
        <begin position="311"/>
        <end position="343"/>
    </location>
</feature>
<feature type="region of interest" description="Disordered" evidence="2">
    <location>
        <begin position="873"/>
        <end position="1224"/>
    </location>
</feature>
<feature type="region of interest" description="Disordered" evidence="2">
    <location>
        <begin position="676"/>
        <end position="699"/>
    </location>
</feature>
<protein>
    <submittedName>
        <fullName evidence="4">ZN469 protein</fullName>
    </submittedName>
</protein>
<proteinExistence type="predicted"/>
<feature type="compositionally biased region" description="Basic and acidic residues" evidence="2">
    <location>
        <begin position="2584"/>
        <end position="2596"/>
    </location>
</feature>
<feature type="compositionally biased region" description="Low complexity" evidence="2">
    <location>
        <begin position="3860"/>
        <end position="3873"/>
    </location>
</feature>
<dbReference type="GO" id="GO:0008270">
    <property type="term" value="F:zinc ion binding"/>
    <property type="evidence" value="ECO:0007669"/>
    <property type="project" value="UniProtKB-KW"/>
</dbReference>
<feature type="compositionally biased region" description="Basic and acidic residues" evidence="2">
    <location>
        <begin position="877"/>
        <end position="898"/>
    </location>
</feature>
<feature type="compositionally biased region" description="Polar residues" evidence="2">
    <location>
        <begin position="2461"/>
        <end position="2470"/>
    </location>
</feature>
<feature type="compositionally biased region" description="Polar residues" evidence="2">
    <location>
        <begin position="2623"/>
        <end position="2636"/>
    </location>
</feature>
<feature type="domain" description="C2H2-type" evidence="3">
    <location>
        <begin position="3081"/>
        <end position="3108"/>
    </location>
</feature>
<feature type="compositionally biased region" description="Basic and acidic residues" evidence="2">
    <location>
        <begin position="2267"/>
        <end position="2284"/>
    </location>
</feature>
<feature type="region of interest" description="Disordered" evidence="2">
    <location>
        <begin position="745"/>
        <end position="780"/>
    </location>
</feature>
<feature type="compositionally biased region" description="Basic and acidic residues" evidence="2">
    <location>
        <begin position="2335"/>
        <end position="2348"/>
    </location>
</feature>
<feature type="compositionally biased region" description="Pro residues" evidence="2">
    <location>
        <begin position="249"/>
        <end position="268"/>
    </location>
</feature>
<organism evidence="4 5">
    <name type="scientific">Dicaeum eximium</name>
    <dbReference type="NCBI Taxonomy" id="667154"/>
    <lineage>
        <taxon>Eukaryota</taxon>
        <taxon>Metazoa</taxon>
        <taxon>Chordata</taxon>
        <taxon>Craniata</taxon>
        <taxon>Vertebrata</taxon>
        <taxon>Euteleostomi</taxon>
        <taxon>Archelosauria</taxon>
        <taxon>Archosauria</taxon>
        <taxon>Dinosauria</taxon>
        <taxon>Saurischia</taxon>
        <taxon>Theropoda</taxon>
        <taxon>Coelurosauria</taxon>
        <taxon>Aves</taxon>
        <taxon>Neognathae</taxon>
        <taxon>Neoaves</taxon>
        <taxon>Telluraves</taxon>
        <taxon>Australaves</taxon>
        <taxon>Passeriformes</taxon>
        <taxon>Passeroidea</taxon>
        <taxon>Dicaeidae</taxon>
        <taxon>Dicaeum</taxon>
    </lineage>
</organism>
<feature type="compositionally biased region" description="Polar residues" evidence="2">
    <location>
        <begin position="2235"/>
        <end position="2253"/>
    </location>
</feature>
<feature type="compositionally biased region" description="Polar residues" evidence="2">
    <location>
        <begin position="1085"/>
        <end position="1097"/>
    </location>
</feature>
<dbReference type="Proteomes" id="UP000523279">
    <property type="component" value="Unassembled WGS sequence"/>
</dbReference>
<dbReference type="SMART" id="SM00355">
    <property type="entry name" value="ZnF_C2H2"/>
    <property type="match status" value="8"/>
</dbReference>
<feature type="compositionally biased region" description="Basic and acidic residues" evidence="2">
    <location>
        <begin position="1660"/>
        <end position="1669"/>
    </location>
</feature>
<feature type="compositionally biased region" description="Polar residues" evidence="2">
    <location>
        <begin position="1924"/>
        <end position="1939"/>
    </location>
</feature>
<evidence type="ECO:0000256" key="1">
    <source>
        <dbReference type="PROSITE-ProRule" id="PRU00042"/>
    </source>
</evidence>
<feature type="region of interest" description="Disordered" evidence="2">
    <location>
        <begin position="1779"/>
        <end position="1837"/>
    </location>
</feature>
<evidence type="ECO:0000313" key="5">
    <source>
        <dbReference type="Proteomes" id="UP000523279"/>
    </source>
</evidence>
<keyword evidence="1" id="KW-0862">Zinc</keyword>
<feature type="compositionally biased region" description="Low complexity" evidence="2">
    <location>
        <begin position="3252"/>
        <end position="3261"/>
    </location>
</feature>
<feature type="compositionally biased region" description="Basic and acidic residues" evidence="2">
    <location>
        <begin position="1292"/>
        <end position="1308"/>
    </location>
</feature>
<name>A0A7K9JT44_9PASE</name>
<keyword evidence="5" id="KW-1185">Reference proteome</keyword>
<feature type="region of interest" description="Disordered" evidence="2">
    <location>
        <begin position="1901"/>
        <end position="2094"/>
    </location>
</feature>
<feature type="compositionally biased region" description="Basic and acidic residues" evidence="2">
    <location>
        <begin position="1037"/>
        <end position="1048"/>
    </location>
</feature>
<feature type="region of interest" description="Disordered" evidence="2">
    <location>
        <begin position="2416"/>
        <end position="2491"/>
    </location>
</feature>
<feature type="compositionally biased region" description="Basic residues" evidence="2">
    <location>
        <begin position="919"/>
        <end position="930"/>
    </location>
</feature>
<feature type="compositionally biased region" description="Basic and acidic residues" evidence="2">
    <location>
        <begin position="3675"/>
        <end position="3685"/>
    </location>
</feature>
<dbReference type="PROSITE" id="PS00028">
    <property type="entry name" value="ZINC_FINGER_C2H2_1"/>
    <property type="match status" value="6"/>
</dbReference>
<feature type="domain" description="C2H2-type" evidence="3">
    <location>
        <begin position="3367"/>
        <end position="3394"/>
    </location>
</feature>
<feature type="region of interest" description="Disordered" evidence="2">
    <location>
        <begin position="1"/>
        <end position="70"/>
    </location>
</feature>
<feature type="compositionally biased region" description="Polar residues" evidence="2">
    <location>
        <begin position="1970"/>
        <end position="1984"/>
    </location>
</feature>
<feature type="compositionally biased region" description="Acidic residues" evidence="2">
    <location>
        <begin position="1064"/>
        <end position="1079"/>
    </location>
</feature>
<feature type="compositionally biased region" description="Polar residues" evidence="2">
    <location>
        <begin position="2290"/>
        <end position="2301"/>
    </location>
</feature>
<feature type="compositionally biased region" description="Basic and acidic residues" evidence="2">
    <location>
        <begin position="1779"/>
        <end position="1805"/>
    </location>
</feature>
<feature type="compositionally biased region" description="Low complexity" evidence="2">
    <location>
        <begin position="2599"/>
        <end position="2608"/>
    </location>
</feature>
<feature type="compositionally biased region" description="Basic residues" evidence="2">
    <location>
        <begin position="2571"/>
        <end position="2580"/>
    </location>
</feature>
<comment type="caution">
    <text evidence="4">The sequence shown here is derived from an EMBL/GenBank/DDBJ whole genome shotgun (WGS) entry which is preliminary data.</text>
</comment>
<feature type="compositionally biased region" description="Polar residues" evidence="2">
    <location>
        <begin position="2014"/>
        <end position="2024"/>
    </location>
</feature>
<feature type="compositionally biased region" description="Low complexity" evidence="2">
    <location>
        <begin position="586"/>
        <end position="596"/>
    </location>
</feature>
<accession>A0A7K9JT44</accession>
<feature type="region of interest" description="Disordered" evidence="2">
    <location>
        <begin position="3586"/>
        <end position="3832"/>
    </location>
</feature>
<dbReference type="InterPro" id="IPR036236">
    <property type="entry name" value="Znf_C2H2_sf"/>
</dbReference>
<feature type="region of interest" description="Disordered" evidence="2">
    <location>
        <begin position="1265"/>
        <end position="1308"/>
    </location>
</feature>
<feature type="non-terminal residue" evidence="4">
    <location>
        <position position="3906"/>
    </location>
</feature>
<dbReference type="PANTHER" id="PTHR21465:SF2">
    <property type="entry name" value="ZINC FINGER PROTEIN 469"/>
    <property type="match status" value="1"/>
</dbReference>
<feature type="compositionally biased region" description="Basic and acidic residues" evidence="2">
    <location>
        <begin position="748"/>
        <end position="762"/>
    </location>
</feature>
<feature type="region of interest" description="Disordered" evidence="2">
    <location>
        <begin position="3042"/>
        <end position="3064"/>
    </location>
</feature>
<feature type="region of interest" description="Disordered" evidence="2">
    <location>
        <begin position="467"/>
        <end position="529"/>
    </location>
</feature>
<dbReference type="InterPro" id="IPR013087">
    <property type="entry name" value="Znf_C2H2_type"/>
</dbReference>
<feature type="compositionally biased region" description="Basic and acidic residues" evidence="2">
    <location>
        <begin position="2999"/>
        <end position="3012"/>
    </location>
</feature>
<feature type="compositionally biased region" description="Basic and acidic residues" evidence="2">
    <location>
        <begin position="3410"/>
        <end position="3422"/>
    </location>
</feature>
<feature type="region of interest" description="Disordered" evidence="2">
    <location>
        <begin position="564"/>
        <end position="608"/>
    </location>
</feature>
<feature type="region of interest" description="Disordered" evidence="2">
    <location>
        <begin position="2267"/>
        <end position="2305"/>
    </location>
</feature>
<feature type="domain" description="C2H2-type" evidence="3">
    <location>
        <begin position="3286"/>
        <end position="3313"/>
    </location>
</feature>
<feature type="region of interest" description="Disordered" evidence="2">
    <location>
        <begin position="3407"/>
        <end position="3449"/>
    </location>
</feature>
<dbReference type="PROSITE" id="PS50157">
    <property type="entry name" value="ZINC_FINGER_C2H2_2"/>
    <property type="match status" value="3"/>
</dbReference>
<feature type="region of interest" description="Disordered" evidence="2">
    <location>
        <begin position="3845"/>
        <end position="3879"/>
    </location>
</feature>
<feature type="region of interest" description="Disordered" evidence="2">
    <location>
        <begin position="2322"/>
        <end position="2390"/>
    </location>
</feature>
<dbReference type="PANTHER" id="PTHR21465">
    <property type="entry name" value="ZINC FINGER PROTEIN 469"/>
    <property type="match status" value="1"/>
</dbReference>
<sequence length="3906" mass="418806">KGSALSPPGKGRARERGRRSGKGERGHQQLYRLSIAGTRPSPTIGIAYPQQKVTPPKEPEVTPAAGSYRFHVPSIPQRDAELRPQEIAFGRCFPDAAGGRSSTSYTSQPGPSLGPKGQPPAAGIPLKSPGTHGQLHYLEFQANRAESWPSPEKSFAGATYGISVQKPSSFSEGGKAAVHGLGALPCPFPFQLLHEAGKEPFLDVGMATTAQLAPGAFAFHSSPREWPEEPLGGGSFESVSPEGRLYGLPVPPPPPPPFLHPPPQPGPRHGPVSCCKGRPEHPADPPGALPSSGAIDQTPSTFQENQAVFPSSLHSPTMPKPVGKRQALAKGGGPSPRLLVQSSPLRRAVPPKSLSQVHFQSKAYCSSPTGAVPFETSVPTTAPTHPRLVQAWEGATKAFSPMDQNSAPYSNPVGNQFSFECQSGPEQRQHRQKDARLPWQQMHLPSAVPSANRLELSRHISSQKLPFPLGTSDWQGSGKAQNGPPMSNSAGYHSKKLLSGESLQRGDPSMTGAFSFENGKEPGSPACDSRSKALFYSMAQAAPPPPSRSSSGSGLVLPPSALVAASPCESPLPSPVPNPTCGSTCSSLSPMSSSPLNPGFEDSQMSGALTPSPFFQHPCHAKDANKAFNPSEVLSPSSLHYHPPDSVKSFSFPPDALKDESLLKCAPASPFHKPGGEVAKGCSEGLDGEQPPPPYSSHHLLATSLSSASLDQLDVLLTCRQCDQNYSNLSSFLQHRQFCGSHPAALAEPRDAPRPPEGRKALPTEPPKPPSLALSPDPQGHLLALNKSDDFLLDGEGKSEGKEDALKGGLFHGLATGSLPLSASDLDIDDAKLDSLITEALNGLGYQSDNPEIDSSFIDVFADEELPGMKAAGGGMKAKEGLASESKPKQAAEEKAAGEAKAGCFCEDGHPGGGQVKRGAGKQHLHKRRVAPQEPDPAAEGAERTARLRAGRKSSIPPASTSTQKHPRKLSQDPPMKGEVGPGMATKSSKPPRFSMKDAKKRKPRSGTWSKELIHKIVQQKNKLHKLQYSFSKKHLGRSERAREKEPAWSHSRKRDGQKREAQEDGDVPSQEDAEEEDCAAGAQRWSSHSPAGSNHSVPREMGTSPPCAGGAGDKGGTQRRRRRSGSPACVPRTPLSPPQHSSPKTSQESKEDIPRGSRRFGSAKPLLAGSRTQLRTEPDVAAMDCAKEEPSPQPQERQMPGTATPGRSPASFSSKEGVEEPRGAAKLLGEAAEPTLQAQGSPELAMDHQRHQFAPFPSERLKYHTEEVIAPPHSDNKPSPGRGSATCSEAGTKDTKRQGLCDSHKDYPAPAPTYGGDEVGMMLAAKAPDPYVSSDNAFFDPKGLPGHYEGNLFPKPPALGSSPMDDMYLCRDDIGASSFEPKHSSISPFATEMPQGKASSPLSFDSSSIFGELPVSEFDPYGSKDGYVTTFPCPGSAPRKPLPFEQPYPPFLPEKDWSLMEEVAPMLPEDMTQFHSLSVEKPPAKKFPEEGAVPSSQLSLPLPDRIADYSVTFMSNISDDELEIKRLVTELENQLQTSKLDSEVSVTLQKSEPNVAVLPQAPGAERFPVLPGEPEAGQEKGLFLAGELGRSSLCAGERLAGDKPDVVTAREDYERPREPWPCPLELGSLETGMCVPAPLATNHFCSKDSSEQLQGAAATEERDLRKMENGSSSKNLPGSGTTDQTEAPIYTGPVTKSPPIVTDSMFPETMGAAEVAKDPLPSLPCQCGAKGCPLPGKADTDPAELEKFDAHLPNPKPQFGFQQGPAPALNLAFSPHVKEVPDTEEKPLSRTEPPKTVKNAEDLKGGGGGPALVEETEERKSPNTYQSPGPSDKASKPKVLLFEMLSAPKESDRPSQEVLVAPQETSANPLQQLQLFVARTVKNNEEELLMPCFPGLLAPSHPSATTHAQTEHKEQSSGALEGDQTQGEGDLPTGSSTGDIAAPGGEVLSPSGCEQLESLDAEGSHRAEQSTSAKPELQNNVTELQHLANEAPGLRDINIPADGVSQERGDLSPPNSTAVTSLPGQARKADRLGEEQEGENSTTTLAFRKHEQSHPSRGLLEEEALGQEEGERLERSWVGKGAQHLDSAPTSPVGPLGPSEGDLHQDHSLGTEIKAGTVSADVPREGSGRLSLSGCHYMSESPASLLSPAEYSDLKCLQSHGAERGEVPNFSTQLSDEKKYGSSLPAAPSSFDCSLPCSPPFHQKGLQVGKEVPENTGAVLPNFKENQGCAITDTVVNSTPPETQDYPSQPTTDLLPMEEREVNLNQENKLENCSPDRNKHQSEPEALSNGFSVQDMSATISRGPKRVGDLGAAELNGHKFAGGAEVRLGLSKTTDSKGKNLKGEKSKSHGAAEAGGCVFNSVGQGEDYTPSSAPDPPQNELHKGKKPHGLPVTCDICSATFRSKPGLTRHKAVKHQVKNGGLPQPSKPPRSSLIPAHKTSKAAQKVPRRSLKASVKDKTCSSQVPTSTVEHIPKETLPEPEEEPSTQMQEVVSRVLSDLSVISLEMSQELHCTRLLQREVKAKGPRPEMRGSGGAAKLDSGWQVRRGEKGRRRQSKGLGEENSSSEKQLNRKVRRRKAKVFPSRHEPDGPCELEKSTSPAALSSSLPGIMESLHEPDGCISTEEQNGTSSAQPSQKAKESSCAAELAEDLGSRMGSLKEMVSKETATGMATCPGEVEDPDAMEDTQACKKWISGFVEQVAKGWGKAGTEQHHGADGTEDMNAGTGDSPVAGSDTRNWSGALQGPTAPAEPLESHDLGTTQNVPGHGALQTAPGTSPRPAEPKRWVKAGVPPGREHCGDSMATSDLQGFFDDDSTFSQLFPRDDQSVRRKCTRVYGKRSKKPKPVPEVSLQPAGAIDLFTIRLASDLSDTSSFCVTREDPCEYETISVDDALMLNMCHGSKAESGDAAPNGSKSIELRLDQEVTDQEKEDIDLEDNMLTFLCQNSHAESVPSLNIWGSLEKEGESLSAEDMFEPLMDLEDEHSLQEVNSEPPDLAEESYNAKDNGDSDSPEFHTIDIEMLNAKLKMRDMCFFSPCEGLPGRGEDNAGSLKPKSGKHRSKLEDGKLGKNRGEITIKTKDKQYKCKVCFQWFLTLGELDFHKLSHNPSPPPTCYMCVQRKFSSREQLRDHLKEKHARNKAGLWACGMCLKEISDVWMYNEHLREHATQFARKGQAQKSVMGLPGCFGEDNAAVTRFLNSIMCRKPSRSSRHGGPGGRHGVGRESKSPKELPLEQEKAMKDALESNVKVKPPAPSSSKASSSPSLEHTGKGENSPKSVPMHPDCKDPSRDCHHCGKQFPKPFKLQRHLVVHSLQKIYLCHKCPMFYQETKELRSHLSQEHDVVEEQEIKHTTLYACELCADVMHVIKKSFICSMCNYTFSKKEQYDRHMEKHLAGSSKTFKFRGVMRPSAGCREGREKGKEDGSLREGTPPSKKRKVAHHGSSIPHRSPVRLDPTSDLQLVEAGSPSLQVPTESFPTAPGDLGAPQPSMKAEVLVGDFSELLAEMEKSPFDPLPPPPCLSPSLPPAAVGSPELGHIAGLSIEELEKGAFDGKPLPFLDSPEACILENPSADTNAMERIPFLQLAKKVSELPSPQAESPQAAETHKWGSRSASDASAWEGAAKATSPEGAHQPLPPKDKTASPTLSRASKDAVPPKKSVGSEAAPGAGSTEGGQQPISGKEKSLPKAKDSSANAKDQGGNPGKSSGHQPRGEAASNTTTHGHAEPGRATGKLHPKRRKEHKSSSHRSSSGSRENMEGDGKKKKARLPCPARSESSAELKRGGWSNAEAPALSPGRRDTHCSKLGPKPRTGPQLKKMALDPYNQKKGELRHANGDVKRRKAILGKSLHQVLAKGPAPSPRGSWHGPRAARGAKAAGPASYRSAESQNNLLSQLFGQKLTSFKIPLRRDTSE</sequence>
<dbReference type="Gene3D" id="3.30.160.60">
    <property type="entry name" value="Classic Zinc Finger"/>
    <property type="match status" value="2"/>
</dbReference>
<feature type="region of interest" description="Disordered" evidence="2">
    <location>
        <begin position="399"/>
        <end position="446"/>
    </location>
</feature>
<keyword evidence="1" id="KW-0863">Zinc-finger</keyword>
<feature type="region of interest" description="Disordered" evidence="2">
    <location>
        <begin position="98"/>
        <end position="125"/>
    </location>
</feature>
<feature type="compositionally biased region" description="Polar residues" evidence="2">
    <location>
        <begin position="402"/>
        <end position="426"/>
    </location>
</feature>
<feature type="compositionally biased region" description="Basic residues" evidence="2">
    <location>
        <begin position="3726"/>
        <end position="3740"/>
    </location>
</feature>
<feature type="region of interest" description="Disordered" evidence="2">
    <location>
        <begin position="3202"/>
        <end position="3281"/>
    </location>
</feature>
<feature type="compositionally biased region" description="Polar residues" evidence="2">
    <location>
        <begin position="1670"/>
        <end position="1686"/>
    </location>
</feature>
<evidence type="ECO:0000259" key="3">
    <source>
        <dbReference type="PROSITE" id="PS50157"/>
    </source>
</evidence>
<feature type="compositionally biased region" description="Basic residues" evidence="2">
    <location>
        <begin position="11"/>
        <end position="20"/>
    </location>
</feature>
<keyword evidence="1" id="KW-0479">Metal-binding</keyword>
<feature type="region of interest" description="Disordered" evidence="2">
    <location>
        <begin position="2235"/>
        <end position="2254"/>
    </location>
</feature>